<evidence type="ECO:0000256" key="1">
    <source>
        <dbReference type="ARBA" id="ARBA00000085"/>
    </source>
</evidence>
<dbReference type="InterPro" id="IPR050482">
    <property type="entry name" value="Sensor_HK_TwoCompSys"/>
</dbReference>
<evidence type="ECO:0000256" key="2">
    <source>
        <dbReference type="ARBA" id="ARBA00012438"/>
    </source>
</evidence>
<keyword evidence="5" id="KW-0547">Nucleotide-binding</keyword>
<organism evidence="12 13">
    <name type="scientific">Microlunatus flavus</name>
    <dbReference type="NCBI Taxonomy" id="1036181"/>
    <lineage>
        <taxon>Bacteria</taxon>
        <taxon>Bacillati</taxon>
        <taxon>Actinomycetota</taxon>
        <taxon>Actinomycetes</taxon>
        <taxon>Propionibacteriales</taxon>
        <taxon>Propionibacteriaceae</taxon>
        <taxon>Microlunatus</taxon>
    </lineage>
</organism>
<feature type="transmembrane region" description="Helical" evidence="9">
    <location>
        <begin position="165"/>
        <end position="184"/>
    </location>
</feature>
<dbReference type="SUPFAM" id="SSF55874">
    <property type="entry name" value="ATPase domain of HSP90 chaperone/DNA topoisomerase II/histidine kinase"/>
    <property type="match status" value="1"/>
</dbReference>
<keyword evidence="6 12" id="KW-0418">Kinase</keyword>
<feature type="domain" description="Histidine kinase/HSP90-like ATPase" evidence="10">
    <location>
        <begin position="329"/>
        <end position="415"/>
    </location>
</feature>
<keyword evidence="4" id="KW-0808">Transferase</keyword>
<dbReference type="PANTHER" id="PTHR24421:SF10">
    <property type="entry name" value="NITRATE_NITRITE SENSOR PROTEIN NARQ"/>
    <property type="match status" value="1"/>
</dbReference>
<dbReference type="AlphaFoldDB" id="A0A1H9CBZ3"/>
<evidence type="ECO:0000259" key="11">
    <source>
        <dbReference type="Pfam" id="PF07730"/>
    </source>
</evidence>
<keyword evidence="13" id="KW-1185">Reference proteome</keyword>
<name>A0A1H9CBZ3_9ACTN</name>
<dbReference type="EC" id="2.7.13.3" evidence="2"/>
<keyword evidence="7" id="KW-0067">ATP-binding</keyword>
<keyword evidence="9" id="KW-1133">Transmembrane helix</keyword>
<evidence type="ECO:0000256" key="7">
    <source>
        <dbReference type="ARBA" id="ARBA00022840"/>
    </source>
</evidence>
<evidence type="ECO:0000256" key="4">
    <source>
        <dbReference type="ARBA" id="ARBA00022679"/>
    </source>
</evidence>
<keyword evidence="8" id="KW-0902">Two-component regulatory system</keyword>
<dbReference type="Pfam" id="PF02518">
    <property type="entry name" value="HATPase_c"/>
    <property type="match status" value="1"/>
</dbReference>
<dbReference type="PANTHER" id="PTHR24421">
    <property type="entry name" value="NITRATE/NITRITE SENSOR PROTEIN NARX-RELATED"/>
    <property type="match status" value="1"/>
</dbReference>
<dbReference type="GO" id="GO:0046983">
    <property type="term" value="F:protein dimerization activity"/>
    <property type="evidence" value="ECO:0007669"/>
    <property type="project" value="InterPro"/>
</dbReference>
<feature type="transmembrane region" description="Helical" evidence="9">
    <location>
        <begin position="131"/>
        <end position="153"/>
    </location>
</feature>
<dbReference type="GO" id="GO:0000155">
    <property type="term" value="F:phosphorelay sensor kinase activity"/>
    <property type="evidence" value="ECO:0007669"/>
    <property type="project" value="InterPro"/>
</dbReference>
<dbReference type="GO" id="GO:0005524">
    <property type="term" value="F:ATP binding"/>
    <property type="evidence" value="ECO:0007669"/>
    <property type="project" value="UniProtKB-KW"/>
</dbReference>
<dbReference type="GO" id="GO:0016020">
    <property type="term" value="C:membrane"/>
    <property type="evidence" value="ECO:0007669"/>
    <property type="project" value="InterPro"/>
</dbReference>
<dbReference type="CDD" id="cd16917">
    <property type="entry name" value="HATPase_UhpB-NarQ-NarX-like"/>
    <property type="match status" value="1"/>
</dbReference>
<dbReference type="Gene3D" id="1.20.5.1930">
    <property type="match status" value="1"/>
</dbReference>
<evidence type="ECO:0000313" key="13">
    <source>
        <dbReference type="Proteomes" id="UP000198504"/>
    </source>
</evidence>
<accession>A0A1H9CBZ3</accession>
<evidence type="ECO:0000259" key="10">
    <source>
        <dbReference type="Pfam" id="PF02518"/>
    </source>
</evidence>
<sequence length="431" mass="44419">MPGVSSAERPSGLLPGRALRRTSWRVALGTWVVLVAVLVGLPWLDGVDPSTPSALPAPGSAPWWAVLATITLQGVALLGSRPWPRATPVAAAALALPLTLAGTGDLFSLTSGAVTVATFLAVLARPLGALVAPLSATALLVVADETLAALVGLGARLGPALTTGVLQAVGAVGVPLLVAAALGARRDAREARRQGSRAAEREQEALVRAAVADERTAMARELHDIAAHHLSGISVMAAAIERQIDTDPVRAKASVRLVREQSGAVLEDLRRLVGLLRTDTDASRGVHSLAGIPELVETSRRAGTPVELRVLSAPGVALGERVGPIAQLAAFRIVQESLANATRHAPGAPVTVEVDDRAPDATVVTVVNDAPDVPAPAGRRGFGLVGMRERADLVGATLAHGPTAAGGWQVRVRFAKEGRVDPPPAREEVVR</sequence>
<comment type="catalytic activity">
    <reaction evidence="1">
        <text>ATP + protein L-histidine = ADP + protein N-phospho-L-histidine.</text>
        <dbReference type="EC" id="2.7.13.3"/>
    </reaction>
</comment>
<keyword evidence="9" id="KW-0472">Membrane</keyword>
<dbReference type="STRING" id="1036181.SAMN05421756_102154"/>
<evidence type="ECO:0000256" key="9">
    <source>
        <dbReference type="SAM" id="Phobius"/>
    </source>
</evidence>
<reference evidence="13" key="1">
    <citation type="submission" date="2016-10" db="EMBL/GenBank/DDBJ databases">
        <authorList>
            <person name="Varghese N."/>
            <person name="Submissions S."/>
        </authorList>
    </citation>
    <scope>NUCLEOTIDE SEQUENCE [LARGE SCALE GENOMIC DNA]</scope>
    <source>
        <strain evidence="13">CGMCC 4.6856</strain>
    </source>
</reference>
<dbReference type="InterPro" id="IPR003594">
    <property type="entry name" value="HATPase_dom"/>
</dbReference>
<evidence type="ECO:0000256" key="3">
    <source>
        <dbReference type="ARBA" id="ARBA00022553"/>
    </source>
</evidence>
<dbReference type="InterPro" id="IPR036890">
    <property type="entry name" value="HATPase_C_sf"/>
</dbReference>
<dbReference type="Gene3D" id="3.30.565.10">
    <property type="entry name" value="Histidine kinase-like ATPase, C-terminal domain"/>
    <property type="match status" value="1"/>
</dbReference>
<dbReference type="InterPro" id="IPR011712">
    <property type="entry name" value="Sig_transdc_His_kin_sub3_dim/P"/>
</dbReference>
<feature type="domain" description="Signal transduction histidine kinase subgroup 3 dimerisation and phosphoacceptor" evidence="11">
    <location>
        <begin position="214"/>
        <end position="280"/>
    </location>
</feature>
<keyword evidence="9" id="KW-0812">Transmembrane</keyword>
<evidence type="ECO:0000256" key="5">
    <source>
        <dbReference type="ARBA" id="ARBA00022741"/>
    </source>
</evidence>
<dbReference type="Proteomes" id="UP000198504">
    <property type="component" value="Unassembled WGS sequence"/>
</dbReference>
<feature type="transmembrane region" description="Helical" evidence="9">
    <location>
        <begin position="24"/>
        <end position="41"/>
    </location>
</feature>
<evidence type="ECO:0000256" key="8">
    <source>
        <dbReference type="ARBA" id="ARBA00023012"/>
    </source>
</evidence>
<protein>
    <recommendedName>
        <fullName evidence="2">histidine kinase</fullName>
        <ecNumber evidence="2">2.7.13.3</ecNumber>
    </recommendedName>
</protein>
<gene>
    <name evidence="12" type="ORF">SAMN05421756_102154</name>
</gene>
<evidence type="ECO:0000256" key="6">
    <source>
        <dbReference type="ARBA" id="ARBA00022777"/>
    </source>
</evidence>
<dbReference type="EMBL" id="FOFA01000002">
    <property type="protein sequence ID" value="SEP98745.1"/>
    <property type="molecule type" value="Genomic_DNA"/>
</dbReference>
<proteinExistence type="predicted"/>
<dbReference type="Pfam" id="PF07730">
    <property type="entry name" value="HisKA_3"/>
    <property type="match status" value="1"/>
</dbReference>
<keyword evidence="3" id="KW-0597">Phosphoprotein</keyword>
<feature type="transmembrane region" description="Helical" evidence="9">
    <location>
        <begin position="106"/>
        <end position="124"/>
    </location>
</feature>
<evidence type="ECO:0000313" key="12">
    <source>
        <dbReference type="EMBL" id="SEP98745.1"/>
    </source>
</evidence>